<dbReference type="GO" id="GO:0003700">
    <property type="term" value="F:DNA-binding transcription factor activity"/>
    <property type="evidence" value="ECO:0007669"/>
    <property type="project" value="TreeGrafter"/>
</dbReference>
<name>A0A2W7ILU5_9PROT</name>
<dbReference type="PRINTS" id="PR00455">
    <property type="entry name" value="HTHTETR"/>
</dbReference>
<evidence type="ECO:0000259" key="5">
    <source>
        <dbReference type="PROSITE" id="PS50977"/>
    </source>
</evidence>
<dbReference type="Pfam" id="PF21597">
    <property type="entry name" value="TetR_C_43"/>
    <property type="match status" value="1"/>
</dbReference>
<organism evidence="6 7">
    <name type="scientific">Humitalea rosea</name>
    <dbReference type="NCBI Taxonomy" id="990373"/>
    <lineage>
        <taxon>Bacteria</taxon>
        <taxon>Pseudomonadati</taxon>
        <taxon>Pseudomonadota</taxon>
        <taxon>Alphaproteobacteria</taxon>
        <taxon>Acetobacterales</taxon>
        <taxon>Roseomonadaceae</taxon>
        <taxon>Humitalea</taxon>
    </lineage>
</organism>
<dbReference type="Gene3D" id="1.10.357.10">
    <property type="entry name" value="Tetracycline Repressor, domain 2"/>
    <property type="match status" value="1"/>
</dbReference>
<evidence type="ECO:0000256" key="2">
    <source>
        <dbReference type="ARBA" id="ARBA00023125"/>
    </source>
</evidence>
<dbReference type="SUPFAM" id="SSF48498">
    <property type="entry name" value="Tetracyclin repressor-like, C-terminal domain"/>
    <property type="match status" value="1"/>
</dbReference>
<sequence length="204" mass="22281">MTEAGRAARKPRADAARNRERVLEAANVVFNAGGPEASLEAVARQAGVGIGTLYRHFPTRQALFEAVYRREVQNLAELAEQLLADRSAALSPVEALRRWMRSNVAFIATKKGMSAALTQAALAPPELMANSVDRLTQALGGLMARAIEAGEIRADIEPLDLLRGLVGLCYAHDRPGWQENVLRMVDVLVDGLRREPEQPAPNHR</sequence>
<dbReference type="EMBL" id="QKYU01000008">
    <property type="protein sequence ID" value="PZW46731.1"/>
    <property type="molecule type" value="Genomic_DNA"/>
</dbReference>
<dbReference type="Proteomes" id="UP000249688">
    <property type="component" value="Unassembled WGS sequence"/>
</dbReference>
<evidence type="ECO:0000313" key="7">
    <source>
        <dbReference type="Proteomes" id="UP000249688"/>
    </source>
</evidence>
<dbReference type="InterPro" id="IPR050109">
    <property type="entry name" value="HTH-type_TetR-like_transc_reg"/>
</dbReference>
<gene>
    <name evidence="6" type="ORF">C8P66_1089</name>
</gene>
<comment type="caution">
    <text evidence="6">The sequence shown here is derived from an EMBL/GenBank/DDBJ whole genome shotgun (WGS) entry which is preliminary data.</text>
</comment>
<protein>
    <submittedName>
        <fullName evidence="6">TetR family transcriptional regulator</fullName>
    </submittedName>
</protein>
<keyword evidence="7" id="KW-1185">Reference proteome</keyword>
<dbReference type="PROSITE" id="PS50977">
    <property type="entry name" value="HTH_TETR_2"/>
    <property type="match status" value="1"/>
</dbReference>
<reference evidence="6 7" key="1">
    <citation type="submission" date="2018-06" db="EMBL/GenBank/DDBJ databases">
        <title>Genomic Encyclopedia of Archaeal and Bacterial Type Strains, Phase II (KMG-II): from individual species to whole genera.</title>
        <authorList>
            <person name="Goeker M."/>
        </authorList>
    </citation>
    <scope>NUCLEOTIDE SEQUENCE [LARGE SCALE GENOMIC DNA]</scope>
    <source>
        <strain evidence="6 7">DSM 24525</strain>
    </source>
</reference>
<dbReference type="PANTHER" id="PTHR30055:SF234">
    <property type="entry name" value="HTH-TYPE TRANSCRIPTIONAL REGULATOR BETI"/>
    <property type="match status" value="1"/>
</dbReference>
<feature type="domain" description="HTH tetR-type" evidence="5">
    <location>
        <begin position="16"/>
        <end position="75"/>
    </location>
</feature>
<dbReference type="OrthoDB" id="9803547at2"/>
<dbReference type="Pfam" id="PF00440">
    <property type="entry name" value="TetR_N"/>
    <property type="match status" value="1"/>
</dbReference>
<keyword evidence="3" id="KW-0804">Transcription</keyword>
<keyword evidence="1" id="KW-0805">Transcription regulation</keyword>
<dbReference type="InterPro" id="IPR049445">
    <property type="entry name" value="TetR_SbtR-like_C"/>
</dbReference>
<proteinExistence type="predicted"/>
<dbReference type="InterPro" id="IPR036271">
    <property type="entry name" value="Tet_transcr_reg_TetR-rel_C_sf"/>
</dbReference>
<dbReference type="GO" id="GO:0000976">
    <property type="term" value="F:transcription cis-regulatory region binding"/>
    <property type="evidence" value="ECO:0007669"/>
    <property type="project" value="TreeGrafter"/>
</dbReference>
<dbReference type="InterPro" id="IPR009057">
    <property type="entry name" value="Homeodomain-like_sf"/>
</dbReference>
<evidence type="ECO:0000313" key="6">
    <source>
        <dbReference type="EMBL" id="PZW46731.1"/>
    </source>
</evidence>
<evidence type="ECO:0000256" key="3">
    <source>
        <dbReference type="ARBA" id="ARBA00023163"/>
    </source>
</evidence>
<evidence type="ECO:0000256" key="1">
    <source>
        <dbReference type="ARBA" id="ARBA00023015"/>
    </source>
</evidence>
<dbReference type="SUPFAM" id="SSF46689">
    <property type="entry name" value="Homeodomain-like"/>
    <property type="match status" value="1"/>
</dbReference>
<evidence type="ECO:0000256" key="4">
    <source>
        <dbReference type="PROSITE-ProRule" id="PRU00335"/>
    </source>
</evidence>
<dbReference type="RefSeq" id="WP_111397767.1">
    <property type="nucleotide sequence ID" value="NZ_QKYU01000008.1"/>
</dbReference>
<dbReference type="AlphaFoldDB" id="A0A2W7ILU5"/>
<accession>A0A2W7ILU5</accession>
<keyword evidence="2 4" id="KW-0238">DNA-binding</keyword>
<dbReference type="PANTHER" id="PTHR30055">
    <property type="entry name" value="HTH-TYPE TRANSCRIPTIONAL REGULATOR RUTR"/>
    <property type="match status" value="1"/>
</dbReference>
<feature type="DNA-binding region" description="H-T-H motif" evidence="4">
    <location>
        <begin position="38"/>
        <end position="57"/>
    </location>
</feature>
<dbReference type="InterPro" id="IPR001647">
    <property type="entry name" value="HTH_TetR"/>
</dbReference>